<dbReference type="Proteomes" id="UP000595437">
    <property type="component" value="Chromosome 2"/>
</dbReference>
<keyword evidence="2" id="KW-1185">Reference proteome</keyword>
<dbReference type="AlphaFoldDB" id="A0A7T8KJY9"/>
<evidence type="ECO:0000313" key="1">
    <source>
        <dbReference type="EMBL" id="QQP57328.1"/>
    </source>
</evidence>
<feature type="non-terminal residue" evidence="1">
    <location>
        <position position="85"/>
    </location>
</feature>
<name>A0A7T8KJY9_CALRO</name>
<reference evidence="2" key="1">
    <citation type="submission" date="2021-01" db="EMBL/GenBank/DDBJ databases">
        <title>Caligus Genome Assembly.</title>
        <authorList>
            <person name="Gallardo-Escarate C."/>
        </authorList>
    </citation>
    <scope>NUCLEOTIDE SEQUENCE [LARGE SCALE GENOMIC DNA]</scope>
</reference>
<feature type="non-terminal residue" evidence="1">
    <location>
        <position position="1"/>
    </location>
</feature>
<organism evidence="1 2">
    <name type="scientific">Caligus rogercresseyi</name>
    <name type="common">Sea louse</name>
    <dbReference type="NCBI Taxonomy" id="217165"/>
    <lineage>
        <taxon>Eukaryota</taxon>
        <taxon>Metazoa</taxon>
        <taxon>Ecdysozoa</taxon>
        <taxon>Arthropoda</taxon>
        <taxon>Crustacea</taxon>
        <taxon>Multicrustacea</taxon>
        <taxon>Hexanauplia</taxon>
        <taxon>Copepoda</taxon>
        <taxon>Siphonostomatoida</taxon>
        <taxon>Caligidae</taxon>
        <taxon>Caligus</taxon>
    </lineage>
</organism>
<dbReference type="OrthoDB" id="6022628at2759"/>
<accession>A0A7T8KJY9</accession>
<evidence type="ECO:0000313" key="2">
    <source>
        <dbReference type="Proteomes" id="UP000595437"/>
    </source>
</evidence>
<proteinExistence type="predicted"/>
<dbReference type="EMBL" id="CP045891">
    <property type="protein sequence ID" value="QQP57328.1"/>
    <property type="molecule type" value="Genomic_DNA"/>
</dbReference>
<protein>
    <submittedName>
        <fullName evidence="1">ChREBP2</fullName>
    </submittedName>
</protein>
<sequence length="85" mass="9849">SFKASFQRMAVVLVPKVLASRGLADRFHDHVVEKTIDDWRYWVFTNIMGHFVHSFDREVDASSISTLKESNAPGFQKMSLHQLRK</sequence>
<gene>
    <name evidence="1" type="ORF">FKW44_002271</name>
</gene>